<dbReference type="Proteomes" id="UP000241447">
    <property type="component" value="Chromosome"/>
</dbReference>
<organism evidence="1 2">
    <name type="scientific">Celeribacter baekdonensis</name>
    <dbReference type="NCBI Taxonomy" id="875171"/>
    <lineage>
        <taxon>Bacteria</taxon>
        <taxon>Pseudomonadati</taxon>
        <taxon>Pseudomonadota</taxon>
        <taxon>Alphaproteobacteria</taxon>
        <taxon>Rhodobacterales</taxon>
        <taxon>Roseobacteraceae</taxon>
        <taxon>Celeribacter</taxon>
    </lineage>
</organism>
<dbReference type="OrthoDB" id="7866850at2"/>
<dbReference type="KEGG" id="cbak:DA792_21180"/>
<dbReference type="EMBL" id="CP028475">
    <property type="protein sequence ID" value="AVW93280.1"/>
    <property type="molecule type" value="Genomic_DNA"/>
</dbReference>
<proteinExistence type="predicted"/>
<evidence type="ECO:0000313" key="2">
    <source>
        <dbReference type="Proteomes" id="UP000241447"/>
    </source>
</evidence>
<name>A0A2R4M7U9_9RHOB</name>
<sequence length="147" mass="16025">MDLCSRVAVAALTSPLLGIGFVFAALLHELGSALACRIIGHEVARVRLIPSPIRRARSDRPLISSLEEALPRFYAPLGDCSDDPRLWPVSHFVVSGRSLQCHAQHGDYVGHVQFHHAFALPAFGGGRLCVRFLMRFGHVLGVSSRCS</sequence>
<dbReference type="RefSeq" id="WP_107722529.1">
    <property type="nucleotide sequence ID" value="NZ_CP028475.1"/>
</dbReference>
<dbReference type="AlphaFoldDB" id="A0A2R4M7U9"/>
<gene>
    <name evidence="1" type="ORF">DA792_21180</name>
</gene>
<evidence type="ECO:0000313" key="1">
    <source>
        <dbReference type="EMBL" id="AVW93280.1"/>
    </source>
</evidence>
<protein>
    <submittedName>
        <fullName evidence="1">Uncharacterized protein</fullName>
    </submittedName>
</protein>
<reference evidence="1 2" key="1">
    <citation type="submission" date="2018-03" db="EMBL/GenBank/DDBJ databases">
        <title>The Complete Genome of Celeribacter baekdonensis strain LH4, a Thiosulfate-Oxidizing Alphaproteobacterium Isolated from Gulf of Mexico Continental Slope Sediments.</title>
        <authorList>
            <person name="Flood B.E."/>
            <person name="Bailey J.V."/>
            <person name="Leprich D."/>
        </authorList>
    </citation>
    <scope>NUCLEOTIDE SEQUENCE [LARGE SCALE GENOMIC DNA]</scope>
    <source>
        <strain evidence="1 2">LH4</strain>
    </source>
</reference>
<accession>A0A2R4M7U9</accession>